<feature type="domain" description="Diphthamide synthase" evidence="7">
    <location>
        <begin position="4"/>
        <end position="253"/>
    </location>
</feature>
<dbReference type="PANTHER" id="PTHR12196:SF2">
    <property type="entry name" value="DIPHTHINE--AMMONIA LIGASE"/>
    <property type="match status" value="1"/>
</dbReference>
<dbReference type="OrthoDB" id="686384at2759"/>
<dbReference type="Pfam" id="PF01902">
    <property type="entry name" value="Diphthami_syn_2"/>
    <property type="match status" value="1"/>
</dbReference>
<dbReference type="EMBL" id="MU007021">
    <property type="protein sequence ID" value="KAF2433408.1"/>
    <property type="molecule type" value="Genomic_DNA"/>
</dbReference>
<dbReference type="SUPFAM" id="SSF52402">
    <property type="entry name" value="Adenine nucleotide alpha hydrolases-like"/>
    <property type="match status" value="1"/>
</dbReference>
<dbReference type="InterPro" id="IPR035959">
    <property type="entry name" value="RutC-like_sf"/>
</dbReference>
<dbReference type="InterPro" id="IPR030662">
    <property type="entry name" value="DPH6/MJ0570"/>
</dbReference>
<gene>
    <name evidence="8" type="ORF">EJ08DRAFT_559397</name>
</gene>
<dbReference type="GO" id="GO:0016787">
    <property type="term" value="F:hydrolase activity"/>
    <property type="evidence" value="ECO:0007669"/>
    <property type="project" value="UniProtKB-KW"/>
</dbReference>
<dbReference type="CDD" id="cd01994">
    <property type="entry name" value="AANH_PF0828-like"/>
    <property type="match status" value="1"/>
</dbReference>
<dbReference type="Gene3D" id="3.90.1490.10">
    <property type="entry name" value="putative n-type atp pyrophosphatase, domain 2"/>
    <property type="match status" value="1"/>
</dbReference>
<feature type="region of interest" description="Disordered" evidence="6">
    <location>
        <begin position="597"/>
        <end position="617"/>
    </location>
</feature>
<feature type="compositionally biased region" description="Acidic residues" evidence="6">
    <location>
        <begin position="606"/>
        <end position="617"/>
    </location>
</feature>
<feature type="non-terminal residue" evidence="8">
    <location>
        <position position="712"/>
    </location>
</feature>
<dbReference type="Proteomes" id="UP000800235">
    <property type="component" value="Unassembled WGS sequence"/>
</dbReference>
<evidence type="ECO:0000313" key="9">
    <source>
        <dbReference type="Proteomes" id="UP000800235"/>
    </source>
</evidence>
<dbReference type="FunFam" id="3.40.50.620:FF:000145">
    <property type="entry name" value="ATP-binding domain containing protein"/>
    <property type="match status" value="1"/>
</dbReference>
<name>A0A9P4NXZ2_9PEZI</name>
<dbReference type="InterPro" id="IPR002761">
    <property type="entry name" value="Diphthami_syn_dom"/>
</dbReference>
<evidence type="ECO:0000256" key="4">
    <source>
        <dbReference type="ARBA" id="ARBA00031552"/>
    </source>
</evidence>
<dbReference type="CDD" id="cd06156">
    <property type="entry name" value="eu_AANH_C_2"/>
    <property type="match status" value="1"/>
</dbReference>
<keyword evidence="9" id="KW-1185">Reference proteome</keyword>
<dbReference type="AlphaFoldDB" id="A0A9P4NXZ2"/>
<keyword evidence="8" id="KW-0378">Hydrolase</keyword>
<dbReference type="GO" id="GO:0017178">
    <property type="term" value="F:diphthine-ammonia ligase activity"/>
    <property type="evidence" value="ECO:0007669"/>
    <property type="project" value="UniProtKB-EC"/>
</dbReference>
<protein>
    <recommendedName>
        <fullName evidence="2">Diphthine--ammonia ligase</fullName>
        <ecNumber evidence="1">6.3.1.14</ecNumber>
    </recommendedName>
    <alternativeName>
        <fullName evidence="3">Diphthamide synthase</fullName>
    </alternativeName>
    <alternativeName>
        <fullName evidence="4">Diphthamide synthetase</fullName>
    </alternativeName>
</protein>
<dbReference type="Gene3D" id="3.30.1330.40">
    <property type="entry name" value="RutC-like"/>
    <property type="match status" value="2"/>
</dbReference>
<feature type="non-terminal residue" evidence="8">
    <location>
        <position position="1"/>
    </location>
</feature>
<reference evidence="8" key="1">
    <citation type="journal article" date="2020" name="Stud. Mycol.">
        <title>101 Dothideomycetes genomes: a test case for predicting lifestyles and emergence of pathogens.</title>
        <authorList>
            <person name="Haridas S."/>
            <person name="Albert R."/>
            <person name="Binder M."/>
            <person name="Bloem J."/>
            <person name="Labutti K."/>
            <person name="Salamov A."/>
            <person name="Andreopoulos B."/>
            <person name="Baker S."/>
            <person name="Barry K."/>
            <person name="Bills G."/>
            <person name="Bluhm B."/>
            <person name="Cannon C."/>
            <person name="Castanera R."/>
            <person name="Culley D."/>
            <person name="Daum C."/>
            <person name="Ezra D."/>
            <person name="Gonzalez J."/>
            <person name="Henrissat B."/>
            <person name="Kuo A."/>
            <person name="Liang C."/>
            <person name="Lipzen A."/>
            <person name="Lutzoni F."/>
            <person name="Magnuson J."/>
            <person name="Mondo S."/>
            <person name="Nolan M."/>
            <person name="Ohm R."/>
            <person name="Pangilinan J."/>
            <person name="Park H.-J."/>
            <person name="Ramirez L."/>
            <person name="Alfaro M."/>
            <person name="Sun H."/>
            <person name="Tritt A."/>
            <person name="Yoshinaga Y."/>
            <person name="Zwiers L.-H."/>
            <person name="Turgeon B."/>
            <person name="Goodwin S."/>
            <person name="Spatafora J."/>
            <person name="Crous P."/>
            <person name="Grigoriev I."/>
        </authorList>
    </citation>
    <scope>NUCLEOTIDE SEQUENCE</scope>
    <source>
        <strain evidence="8">CBS 130266</strain>
    </source>
</reference>
<comment type="caution">
    <text evidence="8">The sequence shown here is derived from an EMBL/GenBank/DDBJ whole genome shotgun (WGS) entry which is preliminary data.</text>
</comment>
<dbReference type="Pfam" id="PF01042">
    <property type="entry name" value="Ribonuc_L-PSP"/>
    <property type="match status" value="1"/>
</dbReference>
<proteinExistence type="predicted"/>
<dbReference type="Gene3D" id="3.40.50.620">
    <property type="entry name" value="HUPs"/>
    <property type="match status" value="1"/>
</dbReference>
<evidence type="ECO:0000256" key="1">
    <source>
        <dbReference type="ARBA" id="ARBA00012089"/>
    </source>
</evidence>
<dbReference type="PANTHER" id="PTHR12196">
    <property type="entry name" value="DOMAIN OF UNKNOWN FUNCTION 71 DUF71 -CONTAINING PROTEIN"/>
    <property type="match status" value="1"/>
</dbReference>
<evidence type="ECO:0000313" key="8">
    <source>
        <dbReference type="EMBL" id="KAF2433408.1"/>
    </source>
</evidence>
<evidence type="ECO:0000256" key="2">
    <source>
        <dbReference type="ARBA" id="ARBA00018426"/>
    </source>
</evidence>
<evidence type="ECO:0000256" key="5">
    <source>
        <dbReference type="ARBA" id="ARBA00048108"/>
    </source>
</evidence>
<dbReference type="NCBIfam" id="TIGR00290">
    <property type="entry name" value="MJ0570_dom"/>
    <property type="match status" value="1"/>
</dbReference>
<dbReference type="GO" id="GO:0017183">
    <property type="term" value="P:protein histidyl modification to diphthamide"/>
    <property type="evidence" value="ECO:0007669"/>
    <property type="project" value="TreeGrafter"/>
</dbReference>
<sequence length="712" mass="77530">QKLRVIALISGGKDSLFSILHCLANGHDVVALANLYPSAEQNEEDEDINSYMYQTVGHSIIPLYSEVLGIPLYREPIVGSAANDSREYAPNEAQKSKTLGSGEVDETESLIPLLERIKNAHPNANAISTGAILSTYQRTRIESVAIRLGLIPLSFLWQYPYLPPYQQSSLLQDMRAVGQDARIIKVASGGLDEGFLWQNVADNKVIRRLKRRMGQFGGAGGGAILGEGGEFETLAVFGPSPLWKGRIEVADVTTVPGEGGSALVRLASAKAVMDVVPTEPGDVEGRDTSSKLRIPPLFDDEFIQVFQRLEALPPNDLRRTPTESMNGDNAQELIGQLAQLNSVSIDSSSDHIDRGKSLTQVVNIMGEGLSTADQMANILTKIERVLVQLSVTAASIVASTLLLRSMDDFATINFIYGKLFTEPIPPSRITISCGDSLPPAVYVVLSVVIDRGVTTRLNGLHVQSRSYWAPANIGPYSQAISVPIKSATDYEGLTNTDLATSSPKTVYVAGQIPLVPSTMNIVCIEDVMNAGDCQHSIQDTGFMVQTTLALQHLWRIGRVMDVTWWAGSIAFISNTTRQQGERLAQIIGEAWRSAHNIGGDGAESAGSDEEGNQEADGLDAWDLKYRRHLRNDIEEKDARPQLPDYSQLENSKPFDRHEVPPCFVVQVDALPRGADIEWTAPGLAGCKVQQNVGVSEPESSYITTIRNEGFDY</sequence>
<dbReference type="EC" id="6.3.1.14" evidence="1"/>
<comment type="catalytic activity">
    <reaction evidence="5">
        <text>diphthine-[translation elongation factor 2] + NH4(+) + ATP = diphthamide-[translation elongation factor 2] + AMP + diphosphate + H(+)</text>
        <dbReference type="Rhea" id="RHEA:19753"/>
        <dbReference type="Rhea" id="RHEA-COMP:10172"/>
        <dbReference type="Rhea" id="RHEA-COMP:10174"/>
        <dbReference type="ChEBI" id="CHEBI:15378"/>
        <dbReference type="ChEBI" id="CHEBI:16692"/>
        <dbReference type="ChEBI" id="CHEBI:28938"/>
        <dbReference type="ChEBI" id="CHEBI:30616"/>
        <dbReference type="ChEBI" id="CHEBI:33019"/>
        <dbReference type="ChEBI" id="CHEBI:82696"/>
        <dbReference type="ChEBI" id="CHEBI:456215"/>
        <dbReference type="EC" id="6.3.1.14"/>
    </reaction>
</comment>
<dbReference type="InterPro" id="IPR014729">
    <property type="entry name" value="Rossmann-like_a/b/a_fold"/>
</dbReference>
<dbReference type="SUPFAM" id="SSF55298">
    <property type="entry name" value="YjgF-like"/>
    <property type="match status" value="2"/>
</dbReference>
<evidence type="ECO:0000256" key="6">
    <source>
        <dbReference type="SAM" id="MobiDB-lite"/>
    </source>
</evidence>
<evidence type="ECO:0000259" key="7">
    <source>
        <dbReference type="Pfam" id="PF01902"/>
    </source>
</evidence>
<evidence type="ECO:0000256" key="3">
    <source>
        <dbReference type="ARBA" id="ARBA00029814"/>
    </source>
</evidence>
<organism evidence="8 9">
    <name type="scientific">Tothia fuscella</name>
    <dbReference type="NCBI Taxonomy" id="1048955"/>
    <lineage>
        <taxon>Eukaryota</taxon>
        <taxon>Fungi</taxon>
        <taxon>Dikarya</taxon>
        <taxon>Ascomycota</taxon>
        <taxon>Pezizomycotina</taxon>
        <taxon>Dothideomycetes</taxon>
        <taxon>Pleosporomycetidae</taxon>
        <taxon>Venturiales</taxon>
        <taxon>Cylindrosympodiaceae</taxon>
        <taxon>Tothia</taxon>
    </lineage>
</organism>
<dbReference type="InterPro" id="IPR006175">
    <property type="entry name" value="YjgF/YER057c/UK114"/>
</dbReference>
<accession>A0A9P4NXZ2</accession>